<dbReference type="InterPro" id="IPR008146">
    <property type="entry name" value="Gln_synth_cat_dom"/>
</dbReference>
<dbReference type="SUPFAM" id="SSF54368">
    <property type="entry name" value="Glutamine synthetase, N-terminal domain"/>
    <property type="match status" value="1"/>
</dbReference>
<evidence type="ECO:0000256" key="6">
    <source>
        <dbReference type="ARBA" id="ARBA00022598"/>
    </source>
</evidence>
<gene>
    <name evidence="20" type="ORF">SE16_05285</name>
</gene>
<evidence type="ECO:0000256" key="1">
    <source>
        <dbReference type="ARBA" id="ARBA00004496"/>
    </source>
</evidence>
<evidence type="ECO:0000256" key="12">
    <source>
        <dbReference type="PIRSR" id="PIRSR604809-1"/>
    </source>
</evidence>
<keyword evidence="5" id="KW-0963">Cytoplasm</keyword>
<dbReference type="SMART" id="SM01230">
    <property type="entry name" value="Gln-synt_C"/>
    <property type="match status" value="1"/>
</dbReference>
<dbReference type="Pfam" id="PF03951">
    <property type="entry name" value="Gln-synt_N"/>
    <property type="match status" value="1"/>
</dbReference>
<evidence type="ECO:0000256" key="14">
    <source>
        <dbReference type="PIRSR" id="PIRSR604809-3"/>
    </source>
</evidence>
<protein>
    <recommendedName>
        <fullName evidence="4 17">Glutamine synthetase</fullName>
        <ecNumber evidence="3 17">6.3.1.2</ecNumber>
    </recommendedName>
</protein>
<feature type="binding site" evidence="12">
    <location>
        <position position="316"/>
    </location>
    <ligand>
        <name>L-glutamate</name>
        <dbReference type="ChEBI" id="CHEBI:29985"/>
    </ligand>
</feature>
<dbReference type="PROSITE" id="PS00180">
    <property type="entry name" value="GLNA_1"/>
    <property type="match status" value="1"/>
</dbReference>
<feature type="binding site" evidence="13">
    <location>
        <position position="316"/>
    </location>
    <ligand>
        <name>ATP</name>
        <dbReference type="ChEBI" id="CHEBI:30616"/>
    </ligand>
</feature>
<evidence type="ECO:0000256" key="16">
    <source>
        <dbReference type="RuleBase" id="RU000384"/>
    </source>
</evidence>
<dbReference type="NCBIfam" id="TIGR00653">
    <property type="entry name" value="GlnA"/>
    <property type="match status" value="1"/>
</dbReference>
<dbReference type="Gene3D" id="3.10.20.70">
    <property type="entry name" value="Glutamine synthetase, N-terminal domain"/>
    <property type="match status" value="1"/>
</dbReference>
<comment type="subcellular location">
    <subcellularLocation>
        <location evidence="1">Cytoplasm</location>
    </subcellularLocation>
</comment>
<feature type="binding site" evidence="14">
    <location>
        <position position="187"/>
    </location>
    <ligand>
        <name>Mg(2+)</name>
        <dbReference type="ChEBI" id="CHEBI:18420"/>
        <label>1</label>
    </ligand>
</feature>
<evidence type="ECO:0000256" key="10">
    <source>
        <dbReference type="ARBA" id="ARBA00022842"/>
    </source>
</evidence>
<feature type="binding site" evidence="13">
    <location>
        <position position="182"/>
    </location>
    <ligand>
        <name>ATP</name>
        <dbReference type="ChEBI" id="CHEBI:30616"/>
    </ligand>
</feature>
<organism evidence="20 21">
    <name type="scientific">Ardenticatena maritima</name>
    <dbReference type="NCBI Taxonomy" id="872965"/>
    <lineage>
        <taxon>Bacteria</taxon>
        <taxon>Bacillati</taxon>
        <taxon>Chloroflexota</taxon>
        <taxon>Ardenticatenia</taxon>
        <taxon>Ardenticatenales</taxon>
        <taxon>Ardenticatenaceae</taxon>
        <taxon>Ardenticatena</taxon>
    </lineage>
</organism>
<dbReference type="Pfam" id="PF00120">
    <property type="entry name" value="Gln-synt_C"/>
    <property type="match status" value="1"/>
</dbReference>
<feature type="binding site" evidence="12">
    <location>
        <position position="338"/>
    </location>
    <ligand>
        <name>L-glutamate</name>
        <dbReference type="ChEBI" id="CHEBI:29985"/>
    </ligand>
</feature>
<feature type="domain" description="GS beta-grasp" evidence="18">
    <location>
        <begin position="16"/>
        <end position="101"/>
    </location>
</feature>
<evidence type="ECO:0000256" key="4">
    <source>
        <dbReference type="ARBA" id="ARBA00021364"/>
    </source>
</evidence>
<dbReference type="PROSITE" id="PS00181">
    <property type="entry name" value="GLNA_ATP"/>
    <property type="match status" value="1"/>
</dbReference>
<feature type="binding site" evidence="13">
    <location>
        <begin position="245"/>
        <end position="247"/>
    </location>
    <ligand>
        <name>ATP</name>
        <dbReference type="ChEBI" id="CHEBI:30616"/>
    </ligand>
</feature>
<dbReference type="PROSITE" id="PS51986">
    <property type="entry name" value="GS_BETA_GRASP"/>
    <property type="match status" value="1"/>
</dbReference>
<keyword evidence="6 17" id="KW-0436">Ligase</keyword>
<reference evidence="20 21" key="1">
    <citation type="submission" date="2015-07" db="EMBL/GenBank/DDBJ databases">
        <title>Whole genome sequence of Ardenticatena maritima DSM 23922.</title>
        <authorList>
            <person name="Hemp J."/>
            <person name="Ward L.M."/>
            <person name="Pace L.A."/>
            <person name="Fischer W.W."/>
        </authorList>
    </citation>
    <scope>NUCLEOTIDE SEQUENCE [LARGE SCALE GENOMIC DNA]</scope>
    <source>
        <strain evidence="20 21">110S</strain>
    </source>
</reference>
<feature type="domain" description="GS catalytic" evidence="19">
    <location>
        <begin position="108"/>
        <end position="446"/>
    </location>
</feature>
<dbReference type="Proteomes" id="UP000050502">
    <property type="component" value="Unassembled WGS sequence"/>
</dbReference>
<dbReference type="PANTHER" id="PTHR43785:SF12">
    <property type="entry name" value="TYPE-1 GLUTAMINE SYNTHETASE 2"/>
    <property type="match status" value="1"/>
</dbReference>
<dbReference type="EMBL" id="LGKN01000004">
    <property type="protein sequence ID" value="KPL88260.1"/>
    <property type="molecule type" value="Genomic_DNA"/>
</dbReference>
<dbReference type="PROSITE" id="PS51987">
    <property type="entry name" value="GS_CATALYTIC"/>
    <property type="match status" value="1"/>
</dbReference>
<comment type="caution">
    <text evidence="20">The sequence shown here is derived from an EMBL/GenBank/DDBJ whole genome shotgun (WGS) entry which is preliminary data.</text>
</comment>
<dbReference type="InterPro" id="IPR004809">
    <property type="entry name" value="Gln_synth_I"/>
</dbReference>
<evidence type="ECO:0000256" key="8">
    <source>
        <dbReference type="ARBA" id="ARBA00022741"/>
    </source>
</evidence>
<dbReference type="InterPro" id="IPR036651">
    <property type="entry name" value="Gln_synt_N_sf"/>
</dbReference>
<comment type="catalytic activity">
    <reaction evidence="11 17">
        <text>L-glutamate + NH4(+) + ATP = L-glutamine + ADP + phosphate + H(+)</text>
        <dbReference type="Rhea" id="RHEA:16169"/>
        <dbReference type="ChEBI" id="CHEBI:15378"/>
        <dbReference type="ChEBI" id="CHEBI:28938"/>
        <dbReference type="ChEBI" id="CHEBI:29985"/>
        <dbReference type="ChEBI" id="CHEBI:30616"/>
        <dbReference type="ChEBI" id="CHEBI:43474"/>
        <dbReference type="ChEBI" id="CHEBI:58359"/>
        <dbReference type="ChEBI" id="CHEBI:456216"/>
        <dbReference type="EC" id="6.3.1.2"/>
    </reaction>
</comment>
<dbReference type="AlphaFoldDB" id="A0A0P6Y684"/>
<evidence type="ECO:0000256" key="5">
    <source>
        <dbReference type="ARBA" id="ARBA00022490"/>
    </source>
</evidence>
<evidence type="ECO:0000313" key="21">
    <source>
        <dbReference type="Proteomes" id="UP000050502"/>
    </source>
</evidence>
<dbReference type="InterPro" id="IPR014746">
    <property type="entry name" value="Gln_synth/guanido_kin_cat_dom"/>
</dbReference>
<evidence type="ECO:0000256" key="7">
    <source>
        <dbReference type="ARBA" id="ARBA00022723"/>
    </source>
</evidence>
<feature type="binding site" evidence="14">
    <location>
        <position position="194"/>
    </location>
    <ligand>
        <name>Mg(2+)</name>
        <dbReference type="ChEBI" id="CHEBI:18420"/>
        <label>1</label>
    </ligand>
</feature>
<name>A0A0P6Y684_9CHLR</name>
<dbReference type="Gene3D" id="3.30.590.10">
    <property type="entry name" value="Glutamine synthetase/guanido kinase, catalytic domain"/>
    <property type="match status" value="1"/>
</dbReference>
<feature type="binding site" evidence="12">
    <location>
        <begin position="238"/>
        <end position="239"/>
    </location>
    <ligand>
        <name>L-glutamate</name>
        <dbReference type="ChEBI" id="CHEBI:29985"/>
    </ligand>
</feature>
<dbReference type="OrthoDB" id="9807095at2"/>
<keyword evidence="10 14" id="KW-0460">Magnesium</keyword>
<evidence type="ECO:0000256" key="15">
    <source>
        <dbReference type="PROSITE-ProRule" id="PRU01330"/>
    </source>
</evidence>
<evidence type="ECO:0000256" key="13">
    <source>
        <dbReference type="PIRSR" id="PIRSR604809-2"/>
    </source>
</evidence>
<dbReference type="FunFam" id="3.10.20.70:FF:000005">
    <property type="entry name" value="Glutamine synthetase"/>
    <property type="match status" value="1"/>
</dbReference>
<dbReference type="GO" id="GO:0004356">
    <property type="term" value="F:glutamine synthetase activity"/>
    <property type="evidence" value="ECO:0007669"/>
    <property type="project" value="UniProtKB-EC"/>
</dbReference>
<dbReference type="PATRIC" id="fig|872965.6.peg.1081"/>
<dbReference type="GO" id="GO:0005524">
    <property type="term" value="F:ATP binding"/>
    <property type="evidence" value="ECO:0007669"/>
    <property type="project" value="UniProtKB-KW"/>
</dbReference>
<sequence>MPMPTFEEIWARIEAENVRFIRLQFTDIVGHVKNVTIPVEKLEDAITHGVWFDGSSIEGFARVAESDMYLKPDLSTFAILPWERREQATARIICDVYTPHGDPFPGDPREVLRRALAEAAELGFGYQTGPEPEFFLFKRDASGRPILEPHDGAGYFDESTDLGLDVRRQMVNALQALGIEVEATHHEVAPGQHEIDFRYDDALRTADNVVTLRIAVKTISQRNGLYASFMPKPISGINGSGMHTHQSLVRLETGENAFVDPHGEYGLSAIARWFIAGQLAHARALSAVVAPTVNSYKRLVPGYEAPVYVSWARFNRSALIRVPSISTGRWQSTRVELRSPDPSANPYLAFAAMLAAGLDGIRRQLEPPPPAEEDLFHLDARRLSRPLELLPNSLAEALDALESDEVIASALGPHLLSRFIEAKRREWDDYRAHVSTWEIERYFEIF</sequence>
<dbReference type="GO" id="GO:0006542">
    <property type="term" value="P:glutamine biosynthetic process"/>
    <property type="evidence" value="ECO:0007669"/>
    <property type="project" value="InterPro"/>
</dbReference>
<dbReference type="SUPFAM" id="SSF55931">
    <property type="entry name" value="Glutamine synthetase/guanido kinase"/>
    <property type="match status" value="1"/>
</dbReference>
<keyword evidence="8 13" id="KW-0547">Nucleotide-binding</keyword>
<dbReference type="PANTHER" id="PTHR43785">
    <property type="entry name" value="GAMMA-GLUTAMYLPUTRESCINE SYNTHETASE"/>
    <property type="match status" value="1"/>
</dbReference>
<feature type="binding site" evidence="13">
    <location>
        <begin position="197"/>
        <end position="199"/>
    </location>
    <ligand>
        <name>ATP</name>
        <dbReference type="ChEBI" id="CHEBI:30616"/>
    </ligand>
</feature>
<feature type="binding site" evidence="12">
    <location>
        <position position="304"/>
    </location>
    <ligand>
        <name>L-glutamate</name>
        <dbReference type="ChEBI" id="CHEBI:29985"/>
    </ligand>
</feature>
<evidence type="ECO:0000256" key="11">
    <source>
        <dbReference type="ARBA" id="ARBA00049436"/>
    </source>
</evidence>
<evidence type="ECO:0000256" key="17">
    <source>
        <dbReference type="RuleBase" id="RU004356"/>
    </source>
</evidence>
<feature type="binding site" evidence="12">
    <location>
        <position position="298"/>
    </location>
    <ligand>
        <name>L-glutamate</name>
        <dbReference type="ChEBI" id="CHEBI:29985"/>
    </ligand>
</feature>
<comment type="similarity">
    <text evidence="2 15 16">Belongs to the glutamine synthetase family.</text>
</comment>
<evidence type="ECO:0000256" key="2">
    <source>
        <dbReference type="ARBA" id="ARBA00009897"/>
    </source>
</evidence>
<dbReference type="InterPro" id="IPR027302">
    <property type="entry name" value="Gln_synth_N_conserv_site"/>
</dbReference>
<proteinExistence type="inferred from homology"/>
<feature type="binding site" evidence="14">
    <location>
        <position position="336"/>
    </location>
    <ligand>
        <name>Mg(2+)</name>
        <dbReference type="ChEBI" id="CHEBI:18420"/>
        <label>1</label>
    </ligand>
</feature>
<feature type="binding site" evidence="14">
    <location>
        <position position="133"/>
    </location>
    <ligand>
        <name>Mg(2+)</name>
        <dbReference type="ChEBI" id="CHEBI:18420"/>
        <label>1</label>
    </ligand>
</feature>
<dbReference type="InterPro" id="IPR008147">
    <property type="entry name" value="Gln_synt_N"/>
</dbReference>
<dbReference type="FunFam" id="3.30.590.10:FF:000003">
    <property type="entry name" value="Glutamine synthetase 2"/>
    <property type="match status" value="1"/>
</dbReference>
<keyword evidence="7 14" id="KW-0479">Metal-binding</keyword>
<evidence type="ECO:0000313" key="20">
    <source>
        <dbReference type="EMBL" id="KPL88260.1"/>
    </source>
</evidence>
<evidence type="ECO:0000256" key="9">
    <source>
        <dbReference type="ARBA" id="ARBA00022840"/>
    </source>
</evidence>
<evidence type="ECO:0000259" key="18">
    <source>
        <dbReference type="PROSITE" id="PS51986"/>
    </source>
</evidence>
<dbReference type="GO" id="GO:0005737">
    <property type="term" value="C:cytoplasm"/>
    <property type="evidence" value="ECO:0007669"/>
    <property type="project" value="UniProtKB-SubCell"/>
</dbReference>
<feature type="binding site" evidence="14">
    <location>
        <position position="131"/>
    </location>
    <ligand>
        <name>Mg(2+)</name>
        <dbReference type="ChEBI" id="CHEBI:18420"/>
        <label>1</label>
    </ligand>
</feature>
<dbReference type="RefSeq" id="WP_054492343.1">
    <property type="nucleotide sequence ID" value="NZ_BBZA01000056.1"/>
</dbReference>
<feature type="binding site" evidence="14">
    <location>
        <position position="243"/>
    </location>
    <ligand>
        <name>Mg(2+)</name>
        <dbReference type="ChEBI" id="CHEBI:18420"/>
        <label>1</label>
    </ligand>
</feature>
<dbReference type="EC" id="6.3.1.2" evidence="3 17"/>
<accession>A0A0P6Y684</accession>
<evidence type="ECO:0000256" key="3">
    <source>
        <dbReference type="ARBA" id="ARBA00012937"/>
    </source>
</evidence>
<dbReference type="InterPro" id="IPR027303">
    <property type="entry name" value="Gln_synth_gly_rich_site"/>
</dbReference>
<evidence type="ECO:0000259" key="19">
    <source>
        <dbReference type="PROSITE" id="PS51987"/>
    </source>
</evidence>
<keyword evidence="9 13" id="KW-0067">ATP-binding</keyword>
<dbReference type="GO" id="GO:0046872">
    <property type="term" value="F:metal ion binding"/>
    <property type="evidence" value="ECO:0007669"/>
    <property type="project" value="UniProtKB-KW"/>
</dbReference>
<comment type="cofactor">
    <cofactor evidence="14">
        <name>Mg(2+)</name>
        <dbReference type="ChEBI" id="CHEBI:18420"/>
    </cofactor>
    <text evidence="14">Binds 2 Mg(2+) ions per subunit.</text>
</comment>